<dbReference type="EMBL" id="MU621025">
    <property type="protein sequence ID" value="KAI8574940.1"/>
    <property type="molecule type" value="Genomic_DNA"/>
</dbReference>
<reference evidence="2" key="1">
    <citation type="submission" date="2021-06" db="EMBL/GenBank/DDBJ databases">
        <authorList>
            <consortium name="DOE Joint Genome Institute"/>
            <person name="Mondo S.J."/>
            <person name="Amses K.R."/>
            <person name="Simmons D.R."/>
            <person name="Longcore J.E."/>
            <person name="Seto K."/>
            <person name="Alves G.H."/>
            <person name="Bonds A.E."/>
            <person name="Quandt C.A."/>
            <person name="Davis W.J."/>
            <person name="Chang Y."/>
            <person name="Letcher P.M."/>
            <person name="Powell M.J."/>
            <person name="Kuo A."/>
            <person name="Labutti K."/>
            <person name="Pangilinan J."/>
            <person name="Andreopoulos W."/>
            <person name="Tritt A."/>
            <person name="Riley R."/>
            <person name="Hundley H."/>
            <person name="Johnson J."/>
            <person name="Lipzen A."/>
            <person name="Barry K."/>
            <person name="Berbee M.L."/>
            <person name="Buchler N.E."/>
            <person name="Grigoriev I.V."/>
            <person name="Spatafora J.W."/>
            <person name="Stajich J.E."/>
            <person name="James T.Y."/>
        </authorList>
    </citation>
    <scope>NUCLEOTIDE SEQUENCE</scope>
    <source>
        <strain evidence="2">AG</strain>
    </source>
</reference>
<proteinExistence type="predicted"/>
<evidence type="ECO:0000313" key="2">
    <source>
        <dbReference type="EMBL" id="KAI8574940.1"/>
    </source>
</evidence>
<evidence type="ECO:0000313" key="3">
    <source>
        <dbReference type="Proteomes" id="UP001206595"/>
    </source>
</evidence>
<accession>A0AAD5E1T1</accession>
<organism evidence="2 3">
    <name type="scientific">Umbelopsis ramanniana AG</name>
    <dbReference type="NCBI Taxonomy" id="1314678"/>
    <lineage>
        <taxon>Eukaryota</taxon>
        <taxon>Fungi</taxon>
        <taxon>Fungi incertae sedis</taxon>
        <taxon>Mucoromycota</taxon>
        <taxon>Mucoromycotina</taxon>
        <taxon>Umbelopsidomycetes</taxon>
        <taxon>Umbelopsidales</taxon>
        <taxon>Umbelopsidaceae</taxon>
        <taxon>Umbelopsis</taxon>
    </lineage>
</organism>
<keyword evidence="1" id="KW-0472">Membrane</keyword>
<name>A0AAD5E1T1_UMBRA</name>
<dbReference type="AlphaFoldDB" id="A0AAD5E1T1"/>
<comment type="caution">
    <text evidence="2">The sequence shown here is derived from an EMBL/GenBank/DDBJ whole genome shotgun (WGS) entry which is preliminary data.</text>
</comment>
<dbReference type="RefSeq" id="XP_051439946.1">
    <property type="nucleotide sequence ID" value="XM_051592742.1"/>
</dbReference>
<gene>
    <name evidence="2" type="ORF">K450DRAFT_264027</name>
</gene>
<feature type="transmembrane region" description="Helical" evidence="1">
    <location>
        <begin position="65"/>
        <end position="88"/>
    </location>
</feature>
<keyword evidence="1" id="KW-0812">Transmembrane</keyword>
<dbReference type="Proteomes" id="UP001206595">
    <property type="component" value="Unassembled WGS sequence"/>
</dbReference>
<protein>
    <submittedName>
        <fullName evidence="2">Uncharacterized protein</fullName>
    </submittedName>
</protein>
<sequence>MHARKVPIHYQKKSQRSTALNIRRRIRLLQSWYSVGKCQEQVALDWRPSRSFHGRMIENSFENSFCLFCYGFLCGFGTIQLAFDIFLWEANTW</sequence>
<keyword evidence="1" id="KW-1133">Transmembrane helix</keyword>
<reference evidence="2" key="2">
    <citation type="journal article" date="2022" name="Proc. Natl. Acad. Sci. U.S.A.">
        <title>Diploid-dominant life cycles characterize the early evolution of Fungi.</title>
        <authorList>
            <person name="Amses K.R."/>
            <person name="Simmons D.R."/>
            <person name="Longcore J.E."/>
            <person name="Mondo S.J."/>
            <person name="Seto K."/>
            <person name="Jeronimo G.H."/>
            <person name="Bonds A.E."/>
            <person name="Quandt C.A."/>
            <person name="Davis W.J."/>
            <person name="Chang Y."/>
            <person name="Federici B.A."/>
            <person name="Kuo A."/>
            <person name="LaButti K."/>
            <person name="Pangilinan J."/>
            <person name="Andreopoulos W."/>
            <person name="Tritt A."/>
            <person name="Riley R."/>
            <person name="Hundley H."/>
            <person name="Johnson J."/>
            <person name="Lipzen A."/>
            <person name="Barry K."/>
            <person name="Lang B.F."/>
            <person name="Cuomo C.A."/>
            <person name="Buchler N.E."/>
            <person name="Grigoriev I.V."/>
            <person name="Spatafora J.W."/>
            <person name="Stajich J.E."/>
            <person name="James T.Y."/>
        </authorList>
    </citation>
    <scope>NUCLEOTIDE SEQUENCE</scope>
    <source>
        <strain evidence="2">AG</strain>
    </source>
</reference>
<dbReference type="GeneID" id="75918084"/>
<evidence type="ECO:0000256" key="1">
    <source>
        <dbReference type="SAM" id="Phobius"/>
    </source>
</evidence>
<keyword evidence="3" id="KW-1185">Reference proteome</keyword>